<keyword evidence="1" id="KW-0143">Chaperone</keyword>
<dbReference type="InterPro" id="IPR009012">
    <property type="entry name" value="GrpE_head"/>
</dbReference>
<comment type="caution">
    <text evidence="3">The sequence shown here is derived from an EMBL/GenBank/DDBJ whole genome shotgun (WGS) entry which is preliminary data.</text>
</comment>
<dbReference type="GO" id="GO:0006457">
    <property type="term" value="P:protein folding"/>
    <property type="evidence" value="ECO:0007669"/>
    <property type="project" value="InterPro"/>
</dbReference>
<dbReference type="Gene3D" id="2.30.22.10">
    <property type="entry name" value="Head domain of nucleotide exchange factor GrpE"/>
    <property type="match status" value="1"/>
</dbReference>
<feature type="compositionally biased region" description="Basic and acidic residues" evidence="2">
    <location>
        <begin position="1"/>
        <end position="14"/>
    </location>
</feature>
<dbReference type="Proteomes" id="UP000584374">
    <property type="component" value="Unassembled WGS sequence"/>
</dbReference>
<dbReference type="GO" id="GO:0051087">
    <property type="term" value="F:protein-folding chaperone binding"/>
    <property type="evidence" value="ECO:0007669"/>
    <property type="project" value="InterPro"/>
</dbReference>
<evidence type="ECO:0000313" key="3">
    <source>
        <dbReference type="EMBL" id="MBB5153150.1"/>
    </source>
</evidence>
<evidence type="ECO:0000256" key="1">
    <source>
        <dbReference type="ARBA" id="ARBA00023186"/>
    </source>
</evidence>
<dbReference type="AlphaFoldDB" id="A0A840PZI3"/>
<sequence length="251" mass="27072">MRDEPGHDDRRAEAGEPVEAIVAVPEAAAPEEQSPADEPPADEPPPGVADAPEPVERPAESAESLPEAQPDSVAELAEAVAALTEQVREHHDRAAARERVIDKLHAEVERLRAGEQNLVLRPITTDLQNLRKDLLHQARTLPAELGRQQVVDLLESFALSAEQALERCGSAPISPAVGAEFSAREHRAIKVLPADDPAQHERIAAVVADGYLDTTTDRVTVPARVHVYRWSAETAPATENDPRAEGMSADV</sequence>
<dbReference type="Pfam" id="PF01025">
    <property type="entry name" value="GrpE"/>
    <property type="match status" value="1"/>
</dbReference>
<feature type="region of interest" description="Disordered" evidence="2">
    <location>
        <begin position="1"/>
        <end position="72"/>
    </location>
</feature>
<evidence type="ECO:0000313" key="4">
    <source>
        <dbReference type="Proteomes" id="UP000584374"/>
    </source>
</evidence>
<reference evidence="3 4" key="1">
    <citation type="submission" date="2020-08" db="EMBL/GenBank/DDBJ databases">
        <title>Sequencing the genomes of 1000 actinobacteria strains.</title>
        <authorList>
            <person name="Klenk H.-P."/>
        </authorList>
    </citation>
    <scope>NUCLEOTIDE SEQUENCE [LARGE SCALE GENOMIC DNA]</scope>
    <source>
        <strain evidence="3 4">DSM 45584</strain>
    </source>
</reference>
<evidence type="ECO:0000256" key="2">
    <source>
        <dbReference type="SAM" id="MobiDB-lite"/>
    </source>
</evidence>
<organism evidence="3 4">
    <name type="scientific">Saccharopolyspora phatthalungensis</name>
    <dbReference type="NCBI Taxonomy" id="664693"/>
    <lineage>
        <taxon>Bacteria</taxon>
        <taxon>Bacillati</taxon>
        <taxon>Actinomycetota</taxon>
        <taxon>Actinomycetes</taxon>
        <taxon>Pseudonocardiales</taxon>
        <taxon>Pseudonocardiaceae</taxon>
        <taxon>Saccharopolyspora</taxon>
    </lineage>
</organism>
<name>A0A840PZI3_9PSEU</name>
<keyword evidence="3" id="KW-0346">Stress response</keyword>
<feature type="compositionally biased region" description="Low complexity" evidence="2">
    <location>
        <begin position="15"/>
        <end position="33"/>
    </location>
</feature>
<proteinExistence type="predicted"/>
<gene>
    <name evidence="3" type="ORF">BJ970_000684</name>
</gene>
<dbReference type="GO" id="GO:0000774">
    <property type="term" value="F:adenyl-nucleotide exchange factor activity"/>
    <property type="evidence" value="ECO:0007669"/>
    <property type="project" value="InterPro"/>
</dbReference>
<accession>A0A840PZI3</accession>
<dbReference type="InterPro" id="IPR000740">
    <property type="entry name" value="GrpE"/>
</dbReference>
<keyword evidence="4" id="KW-1185">Reference proteome</keyword>
<protein>
    <submittedName>
        <fullName evidence="3">Molecular chaperone GrpE (Heat shock protein)</fullName>
    </submittedName>
</protein>
<dbReference type="GO" id="GO:0042803">
    <property type="term" value="F:protein homodimerization activity"/>
    <property type="evidence" value="ECO:0007669"/>
    <property type="project" value="InterPro"/>
</dbReference>
<dbReference type="RefSeq" id="WP_184723554.1">
    <property type="nucleotide sequence ID" value="NZ_JACHIW010000001.1"/>
</dbReference>
<dbReference type="EMBL" id="JACHIW010000001">
    <property type="protein sequence ID" value="MBB5153150.1"/>
    <property type="molecule type" value="Genomic_DNA"/>
</dbReference>